<feature type="compositionally biased region" description="Polar residues" evidence="1">
    <location>
        <begin position="162"/>
        <end position="173"/>
    </location>
</feature>
<dbReference type="EMBL" id="BMZO01000002">
    <property type="protein sequence ID" value="GHC64422.1"/>
    <property type="molecule type" value="Genomic_DNA"/>
</dbReference>
<proteinExistence type="predicted"/>
<sequence>MIRLLIAAVWICAVTAGAVFYSYGSAGSSASASAPASHGAREAAKTEIMSVPVVRDGRINGYFLARFTYIVDKTAKSALPIPVDTLLLDQLHTYLFANPQIDFEQTKTVDLDALRNGLKESINARTNSELIADVLVEQVDYLARGDIRNQRADRMARDKPRSTQTETSTSASH</sequence>
<accession>A0A8J3DGM1</accession>
<organism evidence="2 3">
    <name type="scientific">Limoniibacter endophyticus</name>
    <dbReference type="NCBI Taxonomy" id="1565040"/>
    <lineage>
        <taxon>Bacteria</taxon>
        <taxon>Pseudomonadati</taxon>
        <taxon>Pseudomonadota</taxon>
        <taxon>Alphaproteobacteria</taxon>
        <taxon>Hyphomicrobiales</taxon>
        <taxon>Bartonellaceae</taxon>
        <taxon>Limoniibacter</taxon>
    </lineage>
</organism>
<dbReference type="RefSeq" id="WP_189487861.1">
    <property type="nucleotide sequence ID" value="NZ_BMZO01000002.1"/>
</dbReference>
<dbReference type="Proteomes" id="UP000641137">
    <property type="component" value="Unassembled WGS sequence"/>
</dbReference>
<name>A0A8J3DGM1_9HYPH</name>
<dbReference type="AlphaFoldDB" id="A0A8J3DGM1"/>
<gene>
    <name evidence="2" type="ORF">GCM10010136_06360</name>
</gene>
<reference evidence="2" key="1">
    <citation type="journal article" date="2014" name="Int. J. Syst. Evol. Microbiol.">
        <title>Complete genome sequence of Corynebacterium casei LMG S-19264T (=DSM 44701T), isolated from a smear-ripened cheese.</title>
        <authorList>
            <consortium name="US DOE Joint Genome Institute (JGI-PGF)"/>
            <person name="Walter F."/>
            <person name="Albersmeier A."/>
            <person name="Kalinowski J."/>
            <person name="Ruckert C."/>
        </authorList>
    </citation>
    <scope>NUCLEOTIDE SEQUENCE</scope>
    <source>
        <strain evidence="2">KCTC 42097</strain>
    </source>
</reference>
<reference evidence="2" key="2">
    <citation type="submission" date="2020-09" db="EMBL/GenBank/DDBJ databases">
        <authorList>
            <person name="Sun Q."/>
            <person name="Kim S."/>
        </authorList>
    </citation>
    <scope>NUCLEOTIDE SEQUENCE</scope>
    <source>
        <strain evidence="2">KCTC 42097</strain>
    </source>
</reference>
<protein>
    <submittedName>
        <fullName evidence="2">Uncharacterized protein</fullName>
    </submittedName>
</protein>
<evidence type="ECO:0000313" key="3">
    <source>
        <dbReference type="Proteomes" id="UP000641137"/>
    </source>
</evidence>
<comment type="caution">
    <text evidence="2">The sequence shown here is derived from an EMBL/GenBank/DDBJ whole genome shotgun (WGS) entry which is preliminary data.</text>
</comment>
<evidence type="ECO:0000313" key="2">
    <source>
        <dbReference type="EMBL" id="GHC64422.1"/>
    </source>
</evidence>
<feature type="compositionally biased region" description="Basic and acidic residues" evidence="1">
    <location>
        <begin position="151"/>
        <end position="161"/>
    </location>
</feature>
<keyword evidence="3" id="KW-1185">Reference proteome</keyword>
<evidence type="ECO:0000256" key="1">
    <source>
        <dbReference type="SAM" id="MobiDB-lite"/>
    </source>
</evidence>
<feature type="region of interest" description="Disordered" evidence="1">
    <location>
        <begin position="151"/>
        <end position="173"/>
    </location>
</feature>